<evidence type="ECO:0000313" key="3">
    <source>
        <dbReference type="Proteomes" id="UP000002372"/>
    </source>
</evidence>
<accession>D6CLC0</accession>
<dbReference type="Proteomes" id="UP000002372">
    <property type="component" value="Chromosome"/>
</dbReference>
<evidence type="ECO:0000313" key="2">
    <source>
        <dbReference type="EMBL" id="CAZ89348.1"/>
    </source>
</evidence>
<feature type="compositionally biased region" description="Polar residues" evidence="1">
    <location>
        <begin position="1"/>
        <end position="11"/>
    </location>
</feature>
<name>D6CLC0_THIA3</name>
<dbReference type="EMBL" id="FP475956">
    <property type="protein sequence ID" value="CAZ89348.1"/>
    <property type="molecule type" value="Genomic_DNA"/>
</dbReference>
<gene>
    <name evidence="2" type="ordered locus">THI_2735</name>
</gene>
<dbReference type="AlphaFoldDB" id="D6CLC0"/>
<evidence type="ECO:0008006" key="4">
    <source>
        <dbReference type="Google" id="ProtNLM"/>
    </source>
</evidence>
<proteinExistence type="predicted"/>
<feature type="region of interest" description="Disordered" evidence="1">
    <location>
        <begin position="1"/>
        <end position="24"/>
    </location>
</feature>
<reference key="1">
    <citation type="submission" date="2009-07" db="EMBL/GenBank/DDBJ databases">
        <authorList>
            <person name="Genoscope - CEA"/>
        </authorList>
    </citation>
    <scope>NUCLEOTIDE SEQUENCE</scope>
    <source>
        <strain>3As</strain>
    </source>
</reference>
<organism evidence="2 3">
    <name type="scientific">Thiomonas arsenitoxydans (strain DSM 22701 / CIP 110005 / 3As)</name>
    <dbReference type="NCBI Taxonomy" id="426114"/>
    <lineage>
        <taxon>Bacteria</taxon>
        <taxon>Pseudomonadati</taxon>
        <taxon>Pseudomonadota</taxon>
        <taxon>Betaproteobacteria</taxon>
        <taxon>Burkholderiales</taxon>
        <taxon>Thiomonas</taxon>
    </lineage>
</organism>
<reference evidence="3" key="2">
    <citation type="journal article" date="2010" name="PLoS Genet.">
        <title>Structure, function, and evolution of the Thiomonas spp. genome.</title>
        <authorList>
            <person name="Arsene-Ploetze F."/>
            <person name="Koechler S."/>
            <person name="Marchal M."/>
            <person name="Coppee J.Y."/>
            <person name="Chandler M."/>
            <person name="Bonnefoy V."/>
            <person name="Brochier-Armanet C."/>
            <person name="Barakat M."/>
            <person name="Barbe V."/>
            <person name="Battaglia-Brunet F."/>
            <person name="Bruneel O."/>
            <person name="Bryan C.G."/>
            <person name="Cleiss-Arnold J."/>
            <person name="Cruveiller S."/>
            <person name="Erhardt M."/>
            <person name="Heinrich-Salmeron A."/>
            <person name="Hommais F."/>
            <person name="Joulian C."/>
            <person name="Krin E."/>
            <person name="Lieutaud A."/>
            <person name="Lievremont D."/>
            <person name="Michel C."/>
            <person name="Muller D."/>
            <person name="Ortet P."/>
            <person name="Proux C."/>
            <person name="Siguier P."/>
            <person name="Roche D."/>
            <person name="Rouy Z."/>
            <person name="Salvignol G."/>
            <person name="Slyemi D."/>
            <person name="Talla E."/>
            <person name="Weiss S."/>
            <person name="Weissenbach J."/>
            <person name="Medigue C."/>
            <person name="Bertin P.N."/>
        </authorList>
    </citation>
    <scope>NUCLEOTIDE SEQUENCE [LARGE SCALE GENOMIC DNA]</scope>
    <source>
        <strain evidence="3">DSM 22701 / CIP 110005 / 3As</strain>
    </source>
</reference>
<protein>
    <recommendedName>
        <fullName evidence="4">DNA-binding protein</fullName>
    </recommendedName>
</protein>
<dbReference type="HOGENOM" id="CLU_2439836_0_0_4"/>
<sequence>MAHGSQRTIASHVQPERKIVKTQPQRTIEPGAWYRLAETFSTPTRRGLVPVGKTWLYQQIASGRLASRKIGTRATVVSGSDLIKLFGDDQ</sequence>
<evidence type="ECO:0000256" key="1">
    <source>
        <dbReference type="SAM" id="MobiDB-lite"/>
    </source>
</evidence>
<dbReference type="KEGG" id="thi:THI_2735"/>